<dbReference type="Pfam" id="PF00082">
    <property type="entry name" value="Peptidase_S8"/>
    <property type="match status" value="1"/>
</dbReference>
<comment type="caution">
    <text evidence="10">The sequence shown here is derived from an EMBL/GenBank/DDBJ whole genome shotgun (WGS) entry which is preliminary data.</text>
</comment>
<proteinExistence type="inferred from homology"/>
<gene>
    <name evidence="10" type="ORF">KY290_005907</name>
</gene>
<sequence>MPKIFATHQNWHSSIIDTIKIEAPTTQNSHHPVPKLLYSYDNVLHGFSAVLSKDEFEALKKSPGFLSAYKDRPVEAHTTHTPEFLKLNPASGLWPASGFGEDVIISRGGPTVVQVESASFRDDGLSAIPKKWKGICKPGTDFNSSLCNRKLIGANYFSKGLLASDPTIVLSMNSARDMRGHGTHVASIAAGSYVKGVSYFGYAPGTARGIAPRARIAVYKFSFEEGTVTSDLIAAMDQAVADGVDVLSLSYGYGFDPLYEDSVAIASFGAMMKGVLVSASAGNNGPEMGTLSNGVPWIFTVASGSTERSFSGTITLGNGLKITGFSLFPGKTTIKDFDLVFNGSLSTCDSSDDLAQGPNKERSITMCYSNAQENLSVSDQMAAISEAKFGGALYVYEDPDVLASDYFPNPGAVISSKDWKKVPDIMAPGELILAAWPSNTSAANIGVNTFLDSDYSLLSGTSTAAPHISGIAAMLKGVHPDWSPSAIRSAMMTTASPLDNTEKPIKTMDYLRTNYATSLSMGAGLVDPNRAVDPGLIYDATPQDYVNLLCSMNFTEKQFKTIARSSAKHNCANPSDDINYPSFIALYIPNGDYAWLEQKFTRTVTNVGPGAAKYNVKVKAPINSTISISPQTLVFEKKHQKQDYILTIRYRGIEFDQAQSGSITWVEKNGHHTVRSPIVVAPALDAPNEND</sequence>
<dbReference type="InterPro" id="IPR015500">
    <property type="entry name" value="Peptidase_S8_subtilisin-rel"/>
</dbReference>
<dbReference type="InterPro" id="IPR010259">
    <property type="entry name" value="S8pro/Inhibitor_I9"/>
</dbReference>
<dbReference type="InterPro" id="IPR034197">
    <property type="entry name" value="Peptidases_S8_3"/>
</dbReference>
<dbReference type="Gene3D" id="3.30.70.80">
    <property type="entry name" value="Peptidase S8 propeptide/proteinase inhibitor I9"/>
    <property type="match status" value="1"/>
</dbReference>
<reference evidence="10 11" key="1">
    <citation type="journal article" date="2021" name="bioRxiv">
        <title>Chromosome-scale and haplotype-resolved genome assembly of a tetraploid potato cultivar.</title>
        <authorList>
            <person name="Sun H."/>
            <person name="Jiao W.-B."/>
            <person name="Krause K."/>
            <person name="Campoy J.A."/>
            <person name="Goel M."/>
            <person name="Folz-Donahue K."/>
            <person name="Kukat C."/>
            <person name="Huettel B."/>
            <person name="Schneeberger K."/>
        </authorList>
    </citation>
    <scope>NUCLEOTIDE SEQUENCE [LARGE SCALE GENOMIC DNA]</scope>
    <source>
        <strain evidence="10">SolTubOtavaFocal</strain>
        <tissue evidence="10">Leaves</tissue>
    </source>
</reference>
<dbReference type="PANTHER" id="PTHR10795">
    <property type="entry name" value="PROPROTEIN CONVERTASE SUBTILISIN/KEXIN"/>
    <property type="match status" value="1"/>
</dbReference>
<evidence type="ECO:0000256" key="1">
    <source>
        <dbReference type="ARBA" id="ARBA00011073"/>
    </source>
</evidence>
<dbReference type="InterPro" id="IPR045051">
    <property type="entry name" value="SBT"/>
</dbReference>
<feature type="domain" description="Subtilisin-like protease fibronectin type-III" evidence="9">
    <location>
        <begin position="577"/>
        <end position="680"/>
    </location>
</feature>
<comment type="caution">
    <text evidence="6">Lacks conserved residue(s) required for the propagation of feature annotation.</text>
</comment>
<dbReference type="InterPro" id="IPR036852">
    <property type="entry name" value="Peptidase_S8/S53_dom_sf"/>
</dbReference>
<evidence type="ECO:0000256" key="6">
    <source>
        <dbReference type="PROSITE-ProRule" id="PRU01240"/>
    </source>
</evidence>
<dbReference type="EMBL" id="JAIVGD010000002">
    <property type="protein sequence ID" value="KAH0779480.1"/>
    <property type="molecule type" value="Genomic_DNA"/>
</dbReference>
<dbReference type="SUPFAM" id="SSF52743">
    <property type="entry name" value="Subtilisin-like"/>
    <property type="match status" value="1"/>
</dbReference>
<dbReference type="PROSITE" id="PS51892">
    <property type="entry name" value="SUBTILASE"/>
    <property type="match status" value="1"/>
</dbReference>
<feature type="domain" description="Peptidase S8/S53" evidence="7">
    <location>
        <begin position="173"/>
        <end position="499"/>
    </location>
</feature>
<dbReference type="InterPro" id="IPR041469">
    <property type="entry name" value="Subtilisin-like_FN3"/>
</dbReference>
<evidence type="ECO:0000256" key="5">
    <source>
        <dbReference type="ARBA" id="ARBA00022825"/>
    </source>
</evidence>
<feature type="domain" description="Inhibitor I9" evidence="8">
    <location>
        <begin position="4"/>
        <end position="77"/>
    </location>
</feature>
<keyword evidence="11" id="KW-1185">Reference proteome</keyword>
<dbReference type="Gene3D" id="3.40.50.200">
    <property type="entry name" value="Peptidase S8/S53 domain"/>
    <property type="match status" value="1"/>
</dbReference>
<dbReference type="PROSITE" id="PS00138">
    <property type="entry name" value="SUBTILASE_SER"/>
    <property type="match status" value="1"/>
</dbReference>
<dbReference type="Proteomes" id="UP000826656">
    <property type="component" value="Unassembled WGS sequence"/>
</dbReference>
<dbReference type="InterPro" id="IPR037045">
    <property type="entry name" value="S8pro/Inhibitor_I9_sf"/>
</dbReference>
<dbReference type="PROSITE" id="PS00137">
    <property type="entry name" value="SUBTILASE_HIS"/>
    <property type="match status" value="1"/>
</dbReference>
<accession>A0ABQ7WFW5</accession>
<dbReference type="Pfam" id="PF17766">
    <property type="entry name" value="fn3_6"/>
    <property type="match status" value="1"/>
</dbReference>
<dbReference type="Gene3D" id="2.60.40.2310">
    <property type="match status" value="1"/>
</dbReference>
<keyword evidence="4" id="KW-0378">Hydrolase</keyword>
<evidence type="ECO:0000313" key="10">
    <source>
        <dbReference type="EMBL" id="KAH0779480.1"/>
    </source>
</evidence>
<evidence type="ECO:0000256" key="4">
    <source>
        <dbReference type="ARBA" id="ARBA00022801"/>
    </source>
</evidence>
<dbReference type="InterPro" id="IPR000209">
    <property type="entry name" value="Peptidase_S8/S53_dom"/>
</dbReference>
<evidence type="ECO:0000259" key="7">
    <source>
        <dbReference type="Pfam" id="PF00082"/>
    </source>
</evidence>
<dbReference type="PRINTS" id="PR00723">
    <property type="entry name" value="SUBTILISIN"/>
</dbReference>
<comment type="similarity">
    <text evidence="1 6">Belongs to the peptidase S8 family.</text>
</comment>
<keyword evidence="3" id="KW-0732">Signal</keyword>
<evidence type="ECO:0000259" key="9">
    <source>
        <dbReference type="Pfam" id="PF17766"/>
    </source>
</evidence>
<evidence type="ECO:0000313" key="11">
    <source>
        <dbReference type="Proteomes" id="UP000826656"/>
    </source>
</evidence>
<dbReference type="Pfam" id="PF05922">
    <property type="entry name" value="Inhibitor_I9"/>
    <property type="match status" value="1"/>
</dbReference>
<organism evidence="10 11">
    <name type="scientific">Solanum tuberosum</name>
    <name type="common">Potato</name>
    <dbReference type="NCBI Taxonomy" id="4113"/>
    <lineage>
        <taxon>Eukaryota</taxon>
        <taxon>Viridiplantae</taxon>
        <taxon>Streptophyta</taxon>
        <taxon>Embryophyta</taxon>
        <taxon>Tracheophyta</taxon>
        <taxon>Spermatophyta</taxon>
        <taxon>Magnoliopsida</taxon>
        <taxon>eudicotyledons</taxon>
        <taxon>Gunneridae</taxon>
        <taxon>Pentapetalae</taxon>
        <taxon>asterids</taxon>
        <taxon>lamiids</taxon>
        <taxon>Solanales</taxon>
        <taxon>Solanaceae</taxon>
        <taxon>Solanoideae</taxon>
        <taxon>Solaneae</taxon>
        <taxon>Solanum</taxon>
    </lineage>
</organism>
<keyword evidence="5" id="KW-0720">Serine protease</keyword>
<dbReference type="InterPro" id="IPR022398">
    <property type="entry name" value="Peptidase_S8_His-AS"/>
</dbReference>
<dbReference type="CDD" id="cd04852">
    <property type="entry name" value="Peptidases_S8_3"/>
    <property type="match status" value="1"/>
</dbReference>
<evidence type="ECO:0000256" key="2">
    <source>
        <dbReference type="ARBA" id="ARBA00022670"/>
    </source>
</evidence>
<evidence type="ECO:0000259" key="8">
    <source>
        <dbReference type="Pfam" id="PF05922"/>
    </source>
</evidence>
<dbReference type="InterPro" id="IPR023828">
    <property type="entry name" value="Peptidase_S8_Ser-AS"/>
</dbReference>
<name>A0ABQ7WFW5_SOLTU</name>
<keyword evidence="2" id="KW-0645">Protease</keyword>
<evidence type="ECO:0000256" key="3">
    <source>
        <dbReference type="ARBA" id="ARBA00022729"/>
    </source>
</evidence>
<protein>
    <submittedName>
        <fullName evidence="10">Uncharacterized protein</fullName>
    </submittedName>
</protein>